<dbReference type="EMBL" id="JBBWUH010000008">
    <property type="protein sequence ID" value="KAK8159862.1"/>
    <property type="molecule type" value="Genomic_DNA"/>
</dbReference>
<keyword evidence="5" id="KW-0143">Chaperone</keyword>
<evidence type="ECO:0000256" key="2">
    <source>
        <dbReference type="ARBA" id="ARBA00022801"/>
    </source>
</evidence>
<dbReference type="InterPro" id="IPR003495">
    <property type="entry name" value="CobW/HypB/UreG_nucleotide-bd"/>
</dbReference>
<comment type="similarity">
    <text evidence="6">Belongs to the SIMIBI class G3E GTPase family. ZNG1 subfamily.</text>
</comment>
<gene>
    <name evidence="11" type="ORF">IWX90DRAFT_313056</name>
</gene>
<keyword evidence="1" id="KW-0547">Nucleotide-binding</keyword>
<dbReference type="PANTHER" id="PTHR13748:SF31">
    <property type="entry name" value="ZINC-REGULATED GTPASE METALLOPROTEIN ACTIVATOR 1A-RELATED"/>
    <property type="match status" value="1"/>
</dbReference>
<dbReference type="InterPro" id="IPR011629">
    <property type="entry name" value="CobW-like_C"/>
</dbReference>
<evidence type="ECO:0000313" key="12">
    <source>
        <dbReference type="Proteomes" id="UP001456524"/>
    </source>
</evidence>
<dbReference type="Proteomes" id="UP001456524">
    <property type="component" value="Unassembled WGS sequence"/>
</dbReference>
<evidence type="ECO:0000256" key="7">
    <source>
        <dbReference type="ARBA" id="ARBA00049117"/>
    </source>
</evidence>
<evidence type="ECO:0000256" key="8">
    <source>
        <dbReference type="SAM" id="MobiDB-lite"/>
    </source>
</evidence>
<feature type="domain" description="CobW/HypB/UreG nucleotide-binding" evidence="9">
    <location>
        <begin position="52"/>
        <end position="247"/>
    </location>
</feature>
<keyword evidence="2" id="KW-0378">Hydrolase</keyword>
<protein>
    <submittedName>
        <fullName evidence="11">CobW/HypB/UreG</fullName>
    </submittedName>
</protein>
<evidence type="ECO:0000256" key="6">
    <source>
        <dbReference type="ARBA" id="ARBA00034320"/>
    </source>
</evidence>
<organism evidence="11 12">
    <name type="scientific">Phyllosticta citrichinensis</name>
    <dbReference type="NCBI Taxonomy" id="1130410"/>
    <lineage>
        <taxon>Eukaryota</taxon>
        <taxon>Fungi</taxon>
        <taxon>Dikarya</taxon>
        <taxon>Ascomycota</taxon>
        <taxon>Pezizomycotina</taxon>
        <taxon>Dothideomycetes</taxon>
        <taxon>Dothideomycetes incertae sedis</taxon>
        <taxon>Botryosphaeriales</taxon>
        <taxon>Phyllostictaceae</taxon>
        <taxon>Phyllosticta</taxon>
    </lineage>
</organism>
<comment type="caution">
    <text evidence="11">The sequence shown here is derived from an EMBL/GenBank/DDBJ whole genome shotgun (WGS) entry which is preliminary data.</text>
</comment>
<comment type="catalytic activity">
    <reaction evidence="7">
        <text>GTP + H2O = GDP + phosphate + H(+)</text>
        <dbReference type="Rhea" id="RHEA:19669"/>
        <dbReference type="ChEBI" id="CHEBI:15377"/>
        <dbReference type="ChEBI" id="CHEBI:15378"/>
        <dbReference type="ChEBI" id="CHEBI:37565"/>
        <dbReference type="ChEBI" id="CHEBI:43474"/>
        <dbReference type="ChEBI" id="CHEBI:58189"/>
    </reaction>
    <physiologicalReaction direction="left-to-right" evidence="7">
        <dbReference type="Rhea" id="RHEA:19670"/>
    </physiologicalReaction>
</comment>
<keyword evidence="3" id="KW-0862">Zinc</keyword>
<feature type="domain" description="CobW C-terminal" evidence="10">
    <location>
        <begin position="335"/>
        <end position="407"/>
    </location>
</feature>
<dbReference type="InterPro" id="IPR036627">
    <property type="entry name" value="CobW-likC_sf"/>
</dbReference>
<keyword evidence="4" id="KW-0342">GTP-binding</keyword>
<proteinExistence type="inferred from homology"/>
<dbReference type="PANTHER" id="PTHR13748">
    <property type="entry name" value="COBW-RELATED"/>
    <property type="match status" value="1"/>
</dbReference>
<name>A0ABR1XMG8_9PEZI</name>
<evidence type="ECO:0000256" key="1">
    <source>
        <dbReference type="ARBA" id="ARBA00022741"/>
    </source>
</evidence>
<accession>A0ABR1XMG8</accession>
<sequence length="412" mass="43156">MDIDDDEAPPLLVEAADPSGAPITPGSGSGSGSGSGEKLSTDVQDLSLVKVPITIVTGYLGAGKTTLLNYILNERHGKKIAVILNEFGDSADIEKTLTVSKEGSHVQEWLDLANGCLCCTVKDAGVTAIESLMERRGAFDYILLETTGLADPGNIAPLFWVDEGLGSSIYLDGIVTLVDAKNILKSLEERPAAASDDHDHEGPELTTAHLQISHADVVVINKSDLVTPQELADVEARIRAINALAKVHVTNHSQVPQLEGVLLDLHAYDAVAAEELDFAAKGHSHLDPTIATISIPIPPLSAAGLDALDAWLRSVLWDETLPAAAAAATDGPSPKFEIHRTKGRVPMADGGSAPLKLIQGVREVFEILDAKDSPGDAAPASQSGGKIVLIGRGVDAEVFGRSLRRALGVSVG</sequence>
<keyword evidence="12" id="KW-1185">Reference proteome</keyword>
<evidence type="ECO:0000259" key="10">
    <source>
        <dbReference type="Pfam" id="PF07683"/>
    </source>
</evidence>
<reference evidence="11 12" key="1">
    <citation type="journal article" date="2022" name="G3 (Bethesda)">
        <title>Enemy or ally: a genomic approach to elucidate the lifestyle of Phyllosticta citrichinaensis.</title>
        <authorList>
            <person name="Buijs V.A."/>
            <person name="Groenewald J.Z."/>
            <person name="Haridas S."/>
            <person name="LaButti K.M."/>
            <person name="Lipzen A."/>
            <person name="Martin F.M."/>
            <person name="Barry K."/>
            <person name="Grigoriev I.V."/>
            <person name="Crous P.W."/>
            <person name="Seidl M.F."/>
        </authorList>
    </citation>
    <scope>NUCLEOTIDE SEQUENCE [LARGE SCALE GENOMIC DNA]</scope>
    <source>
        <strain evidence="11 12">CBS 129764</strain>
    </source>
</reference>
<dbReference type="SUPFAM" id="SSF52540">
    <property type="entry name" value="P-loop containing nucleoside triphosphate hydrolases"/>
    <property type="match status" value="1"/>
</dbReference>
<dbReference type="Gene3D" id="3.30.1220.10">
    <property type="entry name" value="CobW-like, C-terminal domain"/>
    <property type="match status" value="1"/>
</dbReference>
<feature type="region of interest" description="Disordered" evidence="8">
    <location>
        <begin position="1"/>
        <end position="39"/>
    </location>
</feature>
<evidence type="ECO:0000313" key="11">
    <source>
        <dbReference type="EMBL" id="KAK8159862.1"/>
    </source>
</evidence>
<evidence type="ECO:0000259" key="9">
    <source>
        <dbReference type="Pfam" id="PF02492"/>
    </source>
</evidence>
<dbReference type="CDD" id="cd03112">
    <property type="entry name" value="CobW-like"/>
    <property type="match status" value="1"/>
</dbReference>
<dbReference type="Pfam" id="PF07683">
    <property type="entry name" value="CobW_C"/>
    <property type="match status" value="1"/>
</dbReference>
<dbReference type="Gene3D" id="3.40.50.300">
    <property type="entry name" value="P-loop containing nucleotide triphosphate hydrolases"/>
    <property type="match status" value="1"/>
</dbReference>
<dbReference type="InterPro" id="IPR051316">
    <property type="entry name" value="Zinc-reg_GTPase_activator"/>
</dbReference>
<dbReference type="InterPro" id="IPR027417">
    <property type="entry name" value="P-loop_NTPase"/>
</dbReference>
<dbReference type="SUPFAM" id="SSF90002">
    <property type="entry name" value="Hypothetical protein YjiA, C-terminal domain"/>
    <property type="match status" value="1"/>
</dbReference>
<evidence type="ECO:0000256" key="3">
    <source>
        <dbReference type="ARBA" id="ARBA00022833"/>
    </source>
</evidence>
<evidence type="ECO:0000256" key="4">
    <source>
        <dbReference type="ARBA" id="ARBA00023134"/>
    </source>
</evidence>
<dbReference type="Pfam" id="PF02492">
    <property type="entry name" value="cobW"/>
    <property type="match status" value="1"/>
</dbReference>
<evidence type="ECO:0000256" key="5">
    <source>
        <dbReference type="ARBA" id="ARBA00023186"/>
    </source>
</evidence>